<feature type="compositionally biased region" description="Polar residues" evidence="1">
    <location>
        <begin position="99"/>
        <end position="110"/>
    </location>
</feature>
<dbReference type="PANTHER" id="PTHR43721">
    <property type="entry name" value="ELONGATION FACTOR TU-RELATED"/>
    <property type="match status" value="1"/>
</dbReference>
<comment type="caution">
    <text evidence="3">The sequence shown here is derived from an EMBL/GenBank/DDBJ whole genome shotgun (WGS) entry which is preliminary data.</text>
</comment>
<protein>
    <submittedName>
        <fullName evidence="3">GTP-binding 2-like protein</fullName>
    </submittedName>
</protein>
<evidence type="ECO:0000313" key="3">
    <source>
        <dbReference type="EMBL" id="KAK5987698.1"/>
    </source>
</evidence>
<dbReference type="SUPFAM" id="SSF52540">
    <property type="entry name" value="P-loop containing nucleoside triphosphate hydrolases"/>
    <property type="match status" value="1"/>
</dbReference>
<feature type="compositionally biased region" description="Basic and acidic residues" evidence="1">
    <location>
        <begin position="631"/>
        <end position="642"/>
    </location>
</feature>
<dbReference type="PANTHER" id="PTHR43721:SF30">
    <property type="entry name" value="TR-TYPE G DOMAIN-CONTAINING PROTEIN"/>
    <property type="match status" value="1"/>
</dbReference>
<organism evidence="3 4">
    <name type="scientific">Cladobotryum mycophilum</name>
    <dbReference type="NCBI Taxonomy" id="491253"/>
    <lineage>
        <taxon>Eukaryota</taxon>
        <taxon>Fungi</taxon>
        <taxon>Dikarya</taxon>
        <taxon>Ascomycota</taxon>
        <taxon>Pezizomycotina</taxon>
        <taxon>Sordariomycetes</taxon>
        <taxon>Hypocreomycetidae</taxon>
        <taxon>Hypocreales</taxon>
        <taxon>Hypocreaceae</taxon>
        <taxon>Cladobotryum</taxon>
    </lineage>
</organism>
<accession>A0ABR0S6B5</accession>
<feature type="domain" description="Tr-type G" evidence="2">
    <location>
        <begin position="299"/>
        <end position="550"/>
    </location>
</feature>
<dbReference type="Proteomes" id="UP001338125">
    <property type="component" value="Unassembled WGS sequence"/>
</dbReference>
<proteinExistence type="predicted"/>
<dbReference type="Gene3D" id="3.40.50.300">
    <property type="entry name" value="P-loop containing nucleotide triphosphate hydrolases"/>
    <property type="match status" value="1"/>
</dbReference>
<name>A0ABR0S6B5_9HYPO</name>
<feature type="region of interest" description="Disordered" evidence="1">
    <location>
        <begin position="628"/>
        <end position="650"/>
    </location>
</feature>
<evidence type="ECO:0000259" key="2">
    <source>
        <dbReference type="Pfam" id="PF00009"/>
    </source>
</evidence>
<feature type="compositionally biased region" description="Polar residues" evidence="1">
    <location>
        <begin position="23"/>
        <end position="41"/>
    </location>
</feature>
<feature type="region of interest" description="Disordered" evidence="1">
    <location>
        <begin position="1"/>
        <end position="41"/>
    </location>
</feature>
<evidence type="ECO:0000256" key="1">
    <source>
        <dbReference type="SAM" id="MobiDB-lite"/>
    </source>
</evidence>
<feature type="region of interest" description="Disordered" evidence="1">
    <location>
        <begin position="83"/>
        <end position="112"/>
    </location>
</feature>
<dbReference type="InterPro" id="IPR027417">
    <property type="entry name" value="P-loop_NTPase"/>
</dbReference>
<dbReference type="Pfam" id="PF00009">
    <property type="entry name" value="GTP_EFTU"/>
    <property type="match status" value="1"/>
</dbReference>
<gene>
    <name evidence="3" type="ORF">PT974_11830</name>
</gene>
<reference evidence="3 4" key="1">
    <citation type="submission" date="2024-01" db="EMBL/GenBank/DDBJ databases">
        <title>Complete genome of Cladobotryum mycophilum ATHUM6906.</title>
        <authorList>
            <person name="Christinaki A.C."/>
            <person name="Myridakis A.I."/>
            <person name="Kouvelis V.N."/>
        </authorList>
    </citation>
    <scope>NUCLEOTIDE SEQUENCE [LARGE SCALE GENOMIC DNA]</scope>
    <source>
        <strain evidence="3 4">ATHUM6906</strain>
    </source>
</reference>
<dbReference type="InterPro" id="IPR000795">
    <property type="entry name" value="T_Tr_GTP-bd_dom"/>
</dbReference>
<dbReference type="EMBL" id="JAVFKD010000016">
    <property type="protein sequence ID" value="KAK5987698.1"/>
    <property type="molecule type" value="Genomic_DNA"/>
</dbReference>
<evidence type="ECO:0000313" key="4">
    <source>
        <dbReference type="Proteomes" id="UP001338125"/>
    </source>
</evidence>
<keyword evidence="4" id="KW-1185">Reference proteome</keyword>
<dbReference type="InterPro" id="IPR050055">
    <property type="entry name" value="EF-Tu_GTPase"/>
</dbReference>
<feature type="compositionally biased region" description="Polar residues" evidence="1">
    <location>
        <begin position="83"/>
        <end position="92"/>
    </location>
</feature>
<sequence>MASIFTYDPDPPRVSSPWIASEDSASPASKGSSTPVLNQSQPGLLSEYGVTRLQAEPQNGPTEYKLHLLLRPRRAFVHMSTMNPDSKVNQGQPGDASAAKSTVANPAASNQPRLQRLQHLTTQLLWRLQQSSPYHASSSKELTITKIPDDSVDLYSPIQVGTPIPGLEESRGALYEIGVSDDGTLVGLTKDEMDESILTLRVMAASLGCCVDVVRLVIVGDCQWVETAELVDNAVSTTAQISKHGRLWVAEALVTPNLGLRDSVTKDDTGQNDSMTMTFLSSRSPEIPSRGSSVTPQLRVTLTGPTTSGKSSLLGTLSTGTLDNGRGKSRLSLLKHRHEMASGVTSSIAQELIGYKERAILNFSHGNIESWVDIHDCSEKGRLVFVSDSGGHPRYRRTVLRGLMNWAPHWSILCIAADDAEASATGYGVSAPRQDVGIDLVTAHLTLSLKLNVPMAVVITKLDLASRVGLQKTMVKVLAAIKDAGRIHKILQPDQRQHGELDQIPTEDYEKVQAVVQSITECKNLTAYVPIVLTSALKGTGIGLVHALLASLPIPPMPTAHDYTGVTLNPEQPKSLFHIDDTFTLPKPYSTTRGDTEQQIEQGIVVSGHVRFGEFFVGDTIVIGPFPPEDEYSRGLTPEDRSSPGNYGLSISHPSSAELARIAMKNAVSASTIPGEWLDAHIVSIRNLRLPVRTLEAGQAGSIGLVIASDQNKTITNEDMSRIRRGMVVATPSRHMLEAGISLQAASGFTASFGDVAIQSVTVGSFVNVFVACVRAAARVLSISPQYKVKSASVKIDEDDIFDLNEEMEDPIIKELVSTPTTDVKLELLHNREWVELGSQVILMEGEVGIDQAWKALLEGSLRLWIKDLGKMELNHCDWEQ</sequence>